<dbReference type="Gene3D" id="3.40.190.290">
    <property type="match status" value="1"/>
</dbReference>
<sequence>MAFALCDGAGIGLLAGCSAIDDLRSGKLVRVLPDNPTHGRNVYAVYTLRQFLDVKNARTFWETVPSR</sequence>
<dbReference type="EMBL" id="RBQF01000239">
    <property type="protein sequence ID" value="RMP06594.1"/>
    <property type="molecule type" value="Genomic_DNA"/>
</dbReference>
<proteinExistence type="predicted"/>
<keyword evidence="2" id="KW-1185">Reference proteome</keyword>
<protein>
    <recommendedName>
        <fullName evidence="3">LysR substrate-binding domain-containing protein</fullName>
    </recommendedName>
</protein>
<dbReference type="AlphaFoldDB" id="A0A3M3WUE6"/>
<comment type="caution">
    <text evidence="1">The sequence shown here is derived from an EMBL/GenBank/DDBJ whole genome shotgun (WGS) entry which is preliminary data.</text>
</comment>
<accession>A0A3M3WUE6</accession>
<name>A0A3M3WUE6_PSEMA</name>
<dbReference type="SUPFAM" id="SSF53850">
    <property type="entry name" value="Periplasmic binding protein-like II"/>
    <property type="match status" value="1"/>
</dbReference>
<evidence type="ECO:0008006" key="3">
    <source>
        <dbReference type="Google" id="ProtNLM"/>
    </source>
</evidence>
<reference evidence="1 2" key="1">
    <citation type="submission" date="2018-08" db="EMBL/GenBank/DDBJ databases">
        <title>Recombination of ecologically and evolutionarily significant loci maintains genetic cohesion in the Pseudomonas syringae species complex.</title>
        <authorList>
            <person name="Dillon M."/>
            <person name="Thakur S."/>
            <person name="Almeida R.N.D."/>
            <person name="Weir B.S."/>
            <person name="Guttman D.S."/>
        </authorList>
    </citation>
    <scope>NUCLEOTIDE SEQUENCE [LARGE SCALE GENOMIC DNA]</scope>
    <source>
        <strain evidence="1 2">ICMP 3555</strain>
    </source>
</reference>
<gene>
    <name evidence="1" type="ORF">ALQ29_03138</name>
</gene>
<evidence type="ECO:0000313" key="2">
    <source>
        <dbReference type="Proteomes" id="UP000276587"/>
    </source>
</evidence>
<organism evidence="1 2">
    <name type="scientific">Pseudomonas marginalis pv. marginalis</name>
    <dbReference type="NCBI Taxonomy" id="97473"/>
    <lineage>
        <taxon>Bacteria</taxon>
        <taxon>Pseudomonadati</taxon>
        <taxon>Pseudomonadota</taxon>
        <taxon>Gammaproteobacteria</taxon>
        <taxon>Pseudomonadales</taxon>
        <taxon>Pseudomonadaceae</taxon>
        <taxon>Pseudomonas</taxon>
    </lineage>
</organism>
<dbReference type="Proteomes" id="UP000276587">
    <property type="component" value="Unassembled WGS sequence"/>
</dbReference>
<evidence type="ECO:0000313" key="1">
    <source>
        <dbReference type="EMBL" id="RMP06594.1"/>
    </source>
</evidence>